<evidence type="ECO:0008006" key="7">
    <source>
        <dbReference type="Google" id="ProtNLM"/>
    </source>
</evidence>
<dbReference type="InterPro" id="IPR037293">
    <property type="entry name" value="Gal_Oxidase_central_sf"/>
</dbReference>
<comment type="caution">
    <text evidence="5">The sequence shown here is derived from an EMBL/GenBank/DDBJ whole genome shotgun (WGS) entry which is preliminary data.</text>
</comment>
<feature type="domain" description="Glyoxal oxidase N-terminal" evidence="3">
    <location>
        <begin position="79"/>
        <end position="424"/>
    </location>
</feature>
<dbReference type="EMBL" id="QEAO01000016">
    <property type="protein sequence ID" value="TPX34053.1"/>
    <property type="molecule type" value="Genomic_DNA"/>
</dbReference>
<reference evidence="5 6" key="1">
    <citation type="journal article" date="2019" name="Sci. Rep.">
        <title>Comparative genomics of chytrid fungi reveal insights into the obligate biotrophic and pathogenic lifestyle of Synchytrium endobioticum.</title>
        <authorList>
            <person name="van de Vossenberg B.T.L.H."/>
            <person name="Warris S."/>
            <person name="Nguyen H.D.T."/>
            <person name="van Gent-Pelzer M.P.E."/>
            <person name="Joly D.L."/>
            <person name="van de Geest H.C."/>
            <person name="Bonants P.J.M."/>
            <person name="Smith D.S."/>
            <person name="Levesque C.A."/>
            <person name="van der Lee T.A.J."/>
        </authorList>
    </citation>
    <scope>NUCLEOTIDE SEQUENCE [LARGE SCALE GENOMIC DNA]</scope>
    <source>
        <strain evidence="5 6">JEL517</strain>
    </source>
</reference>
<dbReference type="Pfam" id="PF09118">
    <property type="entry name" value="GO-like_E_set"/>
    <property type="match status" value="1"/>
</dbReference>
<keyword evidence="6" id="KW-1185">Reference proteome</keyword>
<evidence type="ECO:0000313" key="6">
    <source>
        <dbReference type="Proteomes" id="UP000319731"/>
    </source>
</evidence>
<feature type="domain" description="Galactose oxidase-like Early set" evidence="4">
    <location>
        <begin position="475"/>
        <end position="565"/>
    </location>
</feature>
<dbReference type="CDD" id="cd02851">
    <property type="entry name" value="E_set_GO_C"/>
    <property type="match status" value="1"/>
</dbReference>
<organism evidence="5 6">
    <name type="scientific">Synchytrium microbalum</name>
    <dbReference type="NCBI Taxonomy" id="1806994"/>
    <lineage>
        <taxon>Eukaryota</taxon>
        <taxon>Fungi</taxon>
        <taxon>Fungi incertae sedis</taxon>
        <taxon>Chytridiomycota</taxon>
        <taxon>Chytridiomycota incertae sedis</taxon>
        <taxon>Chytridiomycetes</taxon>
        <taxon>Synchytriales</taxon>
        <taxon>Synchytriaceae</taxon>
        <taxon>Synchytrium</taxon>
    </lineage>
</organism>
<evidence type="ECO:0000259" key="4">
    <source>
        <dbReference type="Pfam" id="PF09118"/>
    </source>
</evidence>
<protein>
    <recommendedName>
        <fullName evidence="7">Galactose oxidase-like Early set domain-containing protein</fullName>
    </recommendedName>
</protein>
<gene>
    <name evidence="5" type="ORF">SmJEL517_g03212</name>
</gene>
<dbReference type="InterPro" id="IPR014756">
    <property type="entry name" value="Ig_E-set"/>
</dbReference>
<dbReference type="SUPFAM" id="SSF81296">
    <property type="entry name" value="E set domains"/>
    <property type="match status" value="1"/>
</dbReference>
<dbReference type="InterPro" id="IPR013783">
    <property type="entry name" value="Ig-like_fold"/>
</dbReference>
<dbReference type="PANTHER" id="PTHR32208:SF21">
    <property type="entry name" value="LOW QUALITY PROTEIN: ALDEHYDE OXIDASE GLOX-LIKE"/>
    <property type="match status" value="1"/>
</dbReference>
<dbReference type="InterPro" id="IPR009880">
    <property type="entry name" value="Glyoxal_oxidase_N"/>
</dbReference>
<sequence>MGLSSITTIIIFISLLLNASNATDAGGKWNVVGSSQAVCIILALLPGNRLACIERPHVLPYIVNQNLLDNVTGNVETTVEVDLNSNPPLVTKTHVTSSPFCGHAAQGSDGNLVVAGGDTSQSYNIYNQNVYIADGRSDVRGYMAGCTQTPCETGSWNLHYTMGIQRWYPTLVTLSDDDVMLIGGTIDNIDLNNLQPELNNPSFEFLSGKTGLTHVQILADMYPLNTFPSCFLLPSGLVWVRAATQSVLIDPNTLAVTSPIPVLDPETVKPLGYPYTPVSVVLPMTIANNFSFTVLVCGGSARSSPSSQDANDQWASNHCYIINPDSPNANWTEIAPMPDGRVMPDAVIMPNGKIAFVNGAGFGQAGGAAGFGASSLPVHTVNIFDPITMSWSRGPNATVDRLYHSTAVLLPDGRVMTAGSEEQNWNDIATFGPGGSDLNGDELAACTLYLNCTDPFEYRMEAYTPSYLLTGTAAPVISSGPASVTHNSSFYLRLSTDATAITKAVFIRYSAVTHSTNSDQRYLEAVIVSQNTTTLEIRAPINSTMAPSGNWMIFVLNKAGVPSTAWTTLLQRGNETDVSVVINAQKAQTAGSTGTGSVVSSDSTHSQPALLIYLIIIVIVCTGTRL</sequence>
<dbReference type="Gene3D" id="2.60.40.10">
    <property type="entry name" value="Immunoglobulins"/>
    <property type="match status" value="1"/>
</dbReference>
<feature type="chain" id="PRO_5021232699" description="Galactose oxidase-like Early set domain-containing protein" evidence="2">
    <location>
        <begin position="23"/>
        <end position="626"/>
    </location>
</feature>
<keyword evidence="1 2" id="KW-0732">Signal</keyword>
<feature type="signal peptide" evidence="2">
    <location>
        <begin position="1"/>
        <end position="22"/>
    </location>
</feature>
<accession>A0A507C936</accession>
<proteinExistence type="predicted"/>
<dbReference type="RefSeq" id="XP_031024895.1">
    <property type="nucleotide sequence ID" value="XM_031169140.1"/>
</dbReference>
<dbReference type="OrthoDB" id="2019572at2759"/>
<dbReference type="Pfam" id="PF07250">
    <property type="entry name" value="Glyoxal_oxid_N"/>
    <property type="match status" value="1"/>
</dbReference>
<evidence type="ECO:0000313" key="5">
    <source>
        <dbReference type="EMBL" id="TPX34053.1"/>
    </source>
</evidence>
<evidence type="ECO:0000256" key="1">
    <source>
        <dbReference type="ARBA" id="ARBA00022729"/>
    </source>
</evidence>
<name>A0A507C936_9FUNG</name>
<evidence type="ECO:0000259" key="3">
    <source>
        <dbReference type="Pfam" id="PF07250"/>
    </source>
</evidence>
<evidence type="ECO:0000256" key="2">
    <source>
        <dbReference type="SAM" id="SignalP"/>
    </source>
</evidence>
<dbReference type="Proteomes" id="UP000319731">
    <property type="component" value="Unassembled WGS sequence"/>
</dbReference>
<dbReference type="PANTHER" id="PTHR32208">
    <property type="entry name" value="SECRETED PROTEIN-RELATED"/>
    <property type="match status" value="1"/>
</dbReference>
<dbReference type="Gene3D" id="2.130.10.80">
    <property type="entry name" value="Galactose oxidase/kelch, beta-propeller"/>
    <property type="match status" value="1"/>
</dbReference>
<dbReference type="AlphaFoldDB" id="A0A507C936"/>
<dbReference type="STRING" id="1806994.A0A507C936"/>
<dbReference type="InterPro" id="IPR015202">
    <property type="entry name" value="GO-like_E_set"/>
</dbReference>
<dbReference type="InterPro" id="IPR011043">
    <property type="entry name" value="Gal_Oxase/kelch_b-propeller"/>
</dbReference>
<dbReference type="GeneID" id="42004437"/>
<dbReference type="SUPFAM" id="SSF50965">
    <property type="entry name" value="Galactose oxidase, central domain"/>
    <property type="match status" value="1"/>
</dbReference>